<name>X0VSV2_9ZZZZ</name>
<dbReference type="AlphaFoldDB" id="X0VSV2"/>
<accession>X0VSV2</accession>
<reference evidence="1" key="1">
    <citation type="journal article" date="2014" name="Front. Microbiol.">
        <title>High frequency of phylogenetically diverse reductive dehalogenase-homologous genes in deep subseafloor sedimentary metagenomes.</title>
        <authorList>
            <person name="Kawai M."/>
            <person name="Futagami T."/>
            <person name="Toyoda A."/>
            <person name="Takaki Y."/>
            <person name="Nishi S."/>
            <person name="Hori S."/>
            <person name="Arai W."/>
            <person name="Tsubouchi T."/>
            <person name="Morono Y."/>
            <person name="Uchiyama I."/>
            <person name="Ito T."/>
            <person name="Fujiyama A."/>
            <person name="Inagaki F."/>
            <person name="Takami H."/>
        </authorList>
    </citation>
    <scope>NUCLEOTIDE SEQUENCE</scope>
    <source>
        <strain evidence="1">Expedition CK06-06</strain>
    </source>
</reference>
<proteinExistence type="predicted"/>
<sequence length="61" mass="7474">MAWTKIKNKIKMEEHKPDKNNFIKKFKDFFRYKCSNCEEPINDTTCPHCGERQPKPWWAKK</sequence>
<gene>
    <name evidence="1" type="ORF">S01H1_54187</name>
</gene>
<comment type="caution">
    <text evidence="1">The sequence shown here is derived from an EMBL/GenBank/DDBJ whole genome shotgun (WGS) entry which is preliminary data.</text>
</comment>
<dbReference type="EMBL" id="BARS01035143">
    <property type="protein sequence ID" value="GAG15518.1"/>
    <property type="molecule type" value="Genomic_DNA"/>
</dbReference>
<evidence type="ECO:0000313" key="1">
    <source>
        <dbReference type="EMBL" id="GAG15518.1"/>
    </source>
</evidence>
<organism evidence="1">
    <name type="scientific">marine sediment metagenome</name>
    <dbReference type="NCBI Taxonomy" id="412755"/>
    <lineage>
        <taxon>unclassified sequences</taxon>
        <taxon>metagenomes</taxon>
        <taxon>ecological metagenomes</taxon>
    </lineage>
</organism>
<protein>
    <submittedName>
        <fullName evidence="1">Uncharacterized protein</fullName>
    </submittedName>
</protein>